<dbReference type="Proteomes" id="UP000265040">
    <property type="component" value="Chromosome 8"/>
</dbReference>
<dbReference type="Pfam" id="PF00013">
    <property type="entry name" value="KH_1"/>
    <property type="match status" value="3"/>
</dbReference>
<dbReference type="CDD" id="cd22499">
    <property type="entry name" value="KH-I_IGF2BP1_rpt4"/>
    <property type="match status" value="1"/>
</dbReference>
<dbReference type="GeneTree" id="ENSGT00940000154957"/>
<dbReference type="FunFam" id="3.30.70.330:FF:000099">
    <property type="entry name" value="insulin-like growth factor 2 mRNA-binding protein 3 isoform X1"/>
    <property type="match status" value="1"/>
</dbReference>
<dbReference type="CDD" id="cd12630">
    <property type="entry name" value="RRM2_IGF2BP3"/>
    <property type="match status" value="1"/>
</dbReference>
<dbReference type="InterPro" id="IPR036612">
    <property type="entry name" value="KH_dom_type_1_sf"/>
</dbReference>
<feature type="compositionally biased region" description="Polar residues" evidence="7">
    <location>
        <begin position="527"/>
        <end position="536"/>
    </location>
</feature>
<dbReference type="SUPFAM" id="SSF54791">
    <property type="entry name" value="Eukaryotic type KH-domain (KH-domain type I)"/>
    <property type="match status" value="3"/>
</dbReference>
<protein>
    <recommendedName>
        <fullName evidence="8">RRM domain-containing protein</fullName>
    </recommendedName>
</protein>
<organism evidence="9 10">
    <name type="scientific">Anabas testudineus</name>
    <name type="common">Climbing perch</name>
    <name type="synonym">Anthias testudineus</name>
    <dbReference type="NCBI Taxonomy" id="64144"/>
    <lineage>
        <taxon>Eukaryota</taxon>
        <taxon>Metazoa</taxon>
        <taxon>Chordata</taxon>
        <taxon>Craniata</taxon>
        <taxon>Vertebrata</taxon>
        <taxon>Euteleostomi</taxon>
        <taxon>Actinopterygii</taxon>
        <taxon>Neopterygii</taxon>
        <taxon>Teleostei</taxon>
        <taxon>Neoteleostei</taxon>
        <taxon>Acanthomorphata</taxon>
        <taxon>Anabantaria</taxon>
        <taxon>Anabantiformes</taxon>
        <taxon>Anabantoidei</taxon>
        <taxon>Anabantidae</taxon>
        <taxon>Anabas</taxon>
    </lineage>
</organism>
<dbReference type="InterPro" id="IPR000504">
    <property type="entry name" value="RRM_dom"/>
</dbReference>
<evidence type="ECO:0000256" key="7">
    <source>
        <dbReference type="SAM" id="MobiDB-lite"/>
    </source>
</evidence>
<reference evidence="9" key="2">
    <citation type="submission" date="2025-08" db="UniProtKB">
        <authorList>
            <consortium name="Ensembl"/>
        </authorList>
    </citation>
    <scope>IDENTIFICATION</scope>
</reference>
<evidence type="ECO:0000256" key="3">
    <source>
        <dbReference type="ARBA" id="ARBA00022737"/>
    </source>
</evidence>
<feature type="domain" description="RRM" evidence="8">
    <location>
        <begin position="81"/>
        <end position="156"/>
    </location>
</feature>
<dbReference type="Gene3D" id="3.30.70.330">
    <property type="match status" value="2"/>
</dbReference>
<reference evidence="9 10" key="1">
    <citation type="submission" date="2021-04" db="EMBL/GenBank/DDBJ databases">
        <authorList>
            <consortium name="Wellcome Sanger Institute Data Sharing"/>
        </authorList>
    </citation>
    <scope>NUCLEOTIDE SEQUENCE [LARGE SCALE GENOMIC DNA]</scope>
</reference>
<evidence type="ECO:0000256" key="5">
    <source>
        <dbReference type="ARBA" id="ARBA00022845"/>
    </source>
</evidence>
<dbReference type="PROSITE" id="PS50084">
    <property type="entry name" value="KH_TYPE_1"/>
    <property type="match status" value="3"/>
</dbReference>
<sequence length="542" mass="59253">MHKLYIGNLGDGVTAEDLGKTFDDHKIPYSGQFLMKNGYAFVDCPDDHWAMKAIETFSGKVELHGKRIEVEHSVPKKQRTRKLQIRNIPPHLQWEVLDGLLAQCGTVENCEQVNTDSETAVVNVTYASREHARQAIQKLNGYQFENNTLHVSYIPDDTVELDGGQRGPDNGRRPGYGLRGGPRGGSPSSGMPPKPPHPDIPLRLLVPTQYVGAIIGKEGATIRNITKQTQNTKITISPVHTCKFYLGTMEPLNNPLKNLHSLQDLTLYNPERTITVKGSIEACCQAEVEVMKKVREAYENDIAAMNQQTHLIPGLNLGALGLFPSSSNMPPPPPGNAVGGAPYGCFGAPEQETVHVYIPAQAVGAIIGKKGQHIKQLSRFAGASIKIAPAESPDSKMRMVIVTGPPEAQFKAQGRIYGKLKEENFFGPKEEVKLETHIKMAAAAAGRVIGKGGKTVNELQNLTAAEVVVPREQTPDENDQVIVKINGHFYASQLAQRKIRDILTQVKQPQKGGMAPGPHPQGFTEMGSPTQGLTQDHQPRRK</sequence>
<dbReference type="InterPro" id="IPR035979">
    <property type="entry name" value="RBD_domain_sf"/>
</dbReference>
<evidence type="ECO:0000259" key="8">
    <source>
        <dbReference type="PROSITE" id="PS50102"/>
    </source>
</evidence>
<dbReference type="PANTHER" id="PTHR10288">
    <property type="entry name" value="KH DOMAIN CONTAINING RNA BINDING PROTEIN"/>
    <property type="match status" value="1"/>
</dbReference>
<comment type="similarity">
    <text evidence="1">Belongs to the RRM IMP/VICKZ family.</text>
</comment>
<dbReference type="SUPFAM" id="SSF54928">
    <property type="entry name" value="RNA-binding domain, RBD"/>
    <property type="match status" value="1"/>
</dbReference>
<reference evidence="9" key="3">
    <citation type="submission" date="2025-09" db="UniProtKB">
        <authorList>
            <consortium name="Ensembl"/>
        </authorList>
    </citation>
    <scope>IDENTIFICATION</scope>
</reference>
<dbReference type="SMART" id="SM00360">
    <property type="entry name" value="RRM"/>
    <property type="match status" value="2"/>
</dbReference>
<dbReference type="GO" id="GO:0003723">
    <property type="term" value="F:RNA binding"/>
    <property type="evidence" value="ECO:0007669"/>
    <property type="project" value="UniProtKB-UniRule"/>
</dbReference>
<evidence type="ECO:0000313" key="10">
    <source>
        <dbReference type="Proteomes" id="UP000265040"/>
    </source>
</evidence>
<dbReference type="InterPro" id="IPR004087">
    <property type="entry name" value="KH_dom"/>
</dbReference>
<keyword evidence="5" id="KW-0810">Translation regulation</keyword>
<dbReference type="Gene3D" id="3.30.1370.10">
    <property type="entry name" value="K Homology domain, type 1"/>
    <property type="match status" value="1"/>
</dbReference>
<keyword evidence="4" id="KW-0509">mRNA transport</keyword>
<accession>A0AAQ6IV24</accession>
<dbReference type="Gene3D" id="3.30.310.210">
    <property type="match status" value="1"/>
</dbReference>
<feature type="region of interest" description="Disordered" evidence="7">
    <location>
        <begin position="507"/>
        <end position="542"/>
    </location>
</feature>
<keyword evidence="2" id="KW-0813">Transport</keyword>
<evidence type="ECO:0000256" key="6">
    <source>
        <dbReference type="PROSITE-ProRule" id="PRU00176"/>
    </source>
</evidence>
<gene>
    <name evidence="9" type="primary">IGF2BP1</name>
</gene>
<proteinExistence type="inferred from homology"/>
<dbReference type="Pfam" id="PF00076">
    <property type="entry name" value="RRM_1"/>
    <property type="match status" value="1"/>
</dbReference>
<evidence type="ECO:0000256" key="1">
    <source>
        <dbReference type="ARBA" id="ARBA00009094"/>
    </source>
</evidence>
<dbReference type="Ensembl" id="ENSATET00000079963.1">
    <property type="protein sequence ID" value="ENSATEP00000078073.1"/>
    <property type="gene ID" value="ENSATEG00000009316.3"/>
</dbReference>
<keyword evidence="10" id="KW-1185">Reference proteome</keyword>
<dbReference type="GO" id="GO:0006417">
    <property type="term" value="P:regulation of translation"/>
    <property type="evidence" value="ECO:0007669"/>
    <property type="project" value="UniProtKB-KW"/>
</dbReference>
<dbReference type="GO" id="GO:0051028">
    <property type="term" value="P:mRNA transport"/>
    <property type="evidence" value="ECO:0007669"/>
    <property type="project" value="UniProtKB-KW"/>
</dbReference>
<feature type="domain" description="RRM" evidence="8">
    <location>
        <begin position="2"/>
        <end position="75"/>
    </location>
</feature>
<dbReference type="FunFam" id="3.30.310.210:FF:000001">
    <property type="entry name" value="insulin-like growth factor 2 mRNA-binding protein 1 isoform X1"/>
    <property type="match status" value="1"/>
</dbReference>
<dbReference type="InterPro" id="IPR004088">
    <property type="entry name" value="KH_dom_type_1"/>
</dbReference>
<dbReference type="FunFam" id="3.30.70.330:FF:000203">
    <property type="entry name" value="insulin-like growth factor 2 mRNA-binding protein 1"/>
    <property type="match status" value="1"/>
</dbReference>
<evidence type="ECO:0000313" key="9">
    <source>
        <dbReference type="Ensembl" id="ENSATEP00000078073.1"/>
    </source>
</evidence>
<dbReference type="CDD" id="cd22496">
    <property type="entry name" value="KH-I_IGF2BP1_rpt3"/>
    <property type="match status" value="1"/>
</dbReference>
<evidence type="ECO:0000256" key="4">
    <source>
        <dbReference type="ARBA" id="ARBA00022816"/>
    </source>
</evidence>
<keyword evidence="6" id="KW-0694">RNA-binding</keyword>
<dbReference type="AlphaFoldDB" id="A0AAQ6IV24"/>
<dbReference type="PROSITE" id="PS50102">
    <property type="entry name" value="RRM"/>
    <property type="match status" value="2"/>
</dbReference>
<feature type="compositionally biased region" description="Pro residues" evidence="7">
    <location>
        <begin position="190"/>
        <end position="199"/>
    </location>
</feature>
<keyword evidence="3" id="KW-0677">Repeat</keyword>
<dbReference type="SMART" id="SM00322">
    <property type="entry name" value="KH"/>
    <property type="match status" value="3"/>
</dbReference>
<dbReference type="InterPro" id="IPR012677">
    <property type="entry name" value="Nucleotide-bd_a/b_plait_sf"/>
</dbReference>
<evidence type="ECO:0000256" key="2">
    <source>
        <dbReference type="ARBA" id="ARBA00022448"/>
    </source>
</evidence>
<feature type="region of interest" description="Disordered" evidence="7">
    <location>
        <begin position="157"/>
        <end position="200"/>
    </location>
</feature>
<name>A0AAQ6IV24_ANATE</name>